<dbReference type="OrthoDB" id="46844at2759"/>
<feature type="coiled-coil region" evidence="3">
    <location>
        <begin position="2765"/>
        <end position="2806"/>
    </location>
</feature>
<feature type="compositionally biased region" description="Basic and acidic residues" evidence="4">
    <location>
        <begin position="128"/>
        <end position="147"/>
    </location>
</feature>
<feature type="region of interest" description="Disordered" evidence="4">
    <location>
        <begin position="118"/>
        <end position="171"/>
    </location>
</feature>
<evidence type="ECO:0000256" key="2">
    <source>
        <dbReference type="ARBA" id="ARBA00022448"/>
    </source>
</evidence>
<feature type="non-terminal residue" evidence="6">
    <location>
        <position position="3233"/>
    </location>
</feature>
<evidence type="ECO:0000259" key="5">
    <source>
        <dbReference type="Pfam" id="PF12624"/>
    </source>
</evidence>
<dbReference type="GO" id="GO:0045053">
    <property type="term" value="P:protein retention in Golgi apparatus"/>
    <property type="evidence" value="ECO:0007669"/>
    <property type="project" value="TreeGrafter"/>
</dbReference>
<feature type="domain" description="Chorein N-terminal" evidence="5">
    <location>
        <begin position="6"/>
        <end position="776"/>
    </location>
</feature>
<gene>
    <name evidence="6" type="ORF">THAOC_01714</name>
</gene>
<evidence type="ECO:0000313" key="6">
    <source>
        <dbReference type="EMBL" id="EJK76519.1"/>
    </source>
</evidence>
<protein>
    <recommendedName>
        <fullName evidence="5">Chorein N-terminal domain-containing protein</fullName>
    </recommendedName>
</protein>
<dbReference type="PANTHER" id="PTHR16166:SF93">
    <property type="entry name" value="INTERMEMBRANE LIPID TRANSFER PROTEIN VPS13"/>
    <property type="match status" value="1"/>
</dbReference>
<evidence type="ECO:0000256" key="4">
    <source>
        <dbReference type="SAM" id="MobiDB-lite"/>
    </source>
</evidence>
<organism evidence="6 7">
    <name type="scientific">Thalassiosira oceanica</name>
    <name type="common">Marine diatom</name>
    <dbReference type="NCBI Taxonomy" id="159749"/>
    <lineage>
        <taxon>Eukaryota</taxon>
        <taxon>Sar</taxon>
        <taxon>Stramenopiles</taxon>
        <taxon>Ochrophyta</taxon>
        <taxon>Bacillariophyta</taxon>
        <taxon>Coscinodiscophyceae</taxon>
        <taxon>Thalassiosirophycidae</taxon>
        <taxon>Thalassiosirales</taxon>
        <taxon>Thalassiosiraceae</taxon>
        <taxon>Thalassiosira</taxon>
    </lineage>
</organism>
<dbReference type="EMBL" id="AGNL01002053">
    <property type="protein sequence ID" value="EJK76519.1"/>
    <property type="molecule type" value="Genomic_DNA"/>
</dbReference>
<comment type="caution">
    <text evidence="6">The sequence shown here is derived from an EMBL/GenBank/DDBJ whole genome shotgun (WGS) entry which is preliminary data.</text>
</comment>
<comment type="similarity">
    <text evidence="1">Belongs to the VPS13 family.</text>
</comment>
<dbReference type="PANTHER" id="PTHR16166">
    <property type="entry name" value="VACUOLAR PROTEIN SORTING-ASSOCIATED PROTEIN VPS13"/>
    <property type="match status" value="1"/>
</dbReference>
<dbReference type="OMA" id="RMWSVYS"/>
<dbReference type="Proteomes" id="UP000266841">
    <property type="component" value="Unassembled WGS sequence"/>
</dbReference>
<dbReference type="InterPro" id="IPR026847">
    <property type="entry name" value="VPS13"/>
</dbReference>
<dbReference type="InterPro" id="IPR026854">
    <property type="entry name" value="VPS13_N"/>
</dbReference>
<evidence type="ECO:0000313" key="7">
    <source>
        <dbReference type="Proteomes" id="UP000266841"/>
    </source>
</evidence>
<feature type="compositionally biased region" description="Low complexity" evidence="4">
    <location>
        <begin position="2527"/>
        <end position="2543"/>
    </location>
</feature>
<sequence length="3233" mass="358263">MAKKAILEVLESTIGRYVSNLDAESLNVAVWSGKIELQSLQLDIDAVNNELSRRAHEAPNLASPFRVCAGQFDSVQLDVPWARLSSRPVIFRAKGLYVHTEPHDFLSEDRTYANRWGTKVKSKKDKRPKNVDGERQQSIARAEESRKRASAVRMAWDGDEEEDGNDKATDSSTFTSRLVRRIIENLQVEVNDVHIAVKGYGCAAGLILGSLSLSTTDSSGNRTFVDRKTNVKNPASSFLFKELRISGLGIYLQHDRVTQNTTRGSTMQNAEYLLEPLSFQARLRQSDLDRCVDFPKYLIHSKLSSLSIQLTRDQLELGQRLAAVVKPNSEIRPLFPEYRPTVPLRGNAKQWWRYAMRCVGRLNRYRSWIEYFVAFQKRKIYIDLYKRQTYAEESPWLAKITPAELTQLKQIENDRSISVAGIMHWRTISDAQAFKEDQKHQMHLASSHSESFEAQSPTRAKSSMRKTSYLAASSLFNTPKTPKKDLPGDLSYSSLVDDDENSEKIPITLTADELKELEALAIETAESKLSKDSILCDVNFNLGSFQVNLLKSSRQPLTSLEMGMVSASFKANADGSFVSSLSLLSLEIVDSVTIDTFYPTVCRSLQKAHSNMSRAFHFQATKNKDGDQEFVLKMVACEIVASPLLLFAVRDFFKLPDRVQRCESASNPIVYESVSGDEDVFYDAKGGSSTVLMSMHKPAPTTRLSLSANANALHKDGKVSDKISSAIVDAWNGKNQQKQHWKMDFDISAPILILPANCVDPNAEVLMCNFGQFTFTYGSEALSPAVTDWFNSNPRSRKLDSEIDHLRLVMSNLSFTIDTLGNSSGRIHDEKNFDASTSVIEPVSFTLDIGLEHTVSSRIDTTPRTCVVGVLPGIQLRLGPSHVTKMLSVAGIWTSNLSKLRGESQPEAPILLPVNEECSDPDLEIMSSSSGISILDAEAEATSPVRSESILSKKNRLESMLVSRQQNDDSNAFDFVHISLSLLRLSVNLYTSGGDGVEAHLVSVVVSSSLSTDGRSTSRLSMGWFWILDQLASDQQLPRRQRLLCHSNLPRAATEYAEDNRYGSILDDLTSQGVFKPDYTGSSDLADVEISKLPAAESMNYHDSVPNFSRGYMQTLLNIDKVTVITAKFTSLFINWNPSAIKTLFAAKSSLLDFKARAYSTYERMSNLQQEARPTVVDQNSTSPAHSSHSIFILAQMDSLEISLNSAKDDLPLFTLTMSGSKVNHHNLEGDDNNSELNLEVGDFRLQSASYGKTLDKYRTILGLAPTASTSLLSVKYFKGSNAVHSCEIGGNDKLECEACGEIRLSPMRFVHVHAQVFTLIEYVTEGFFGAISASVASSAALALEAARATSTVEKLFFITASGFDFVLPQAAYSAKHFAFHAGSFTAKYRSHEGNIGSEASVSLQDVSLSCGQKMPMVASPVSMSITVRMKPPFSPGSEDERATRVDVSISRIRLLIARTHYAQAMHTIDYNVSEHDAFLREAQDRSGDGRITVNTIIQQITHAGVEYIEVIKRMYINFHIAELAVELCSKTTDDPIISLAAVNTTILMKLLPDQKQTKAQCKLHDLVCDDRRPLSTDRTFRRMIGRSSTDVRENEVFLLNYSKNTLDDSRNIEAKLGSSQVILLPDLIFELLHFIKIAPLKTYKSMISMQSLASSVQPSDTGTVQVVLADDGPDEVEACFGSVPGPAQALKRTTYRMESDNMRLVLVDLGNLESSGPFASTKKNLALTETIVVQGQMQANFEMVNERASNFTVEKDYKVDAERVEIYTAQGSDLLHPVQILEPAKFSCFYYQKIDKRKSSHLTDIKLVTLSPIDLVVSMQNAALASTVISCLSDSLSGDDLEDESPEFRSLSTQDANRIARLDSALEKEGNETSSGVLTEHSIDPSYYGDGKGRDAKRVVRLKMTSPEATLTVTNDFQGLDEALFKIIAMNCVFGGEVSYSTLNDKPCFGCNLNTSILADYFDSASNRWENLLTMPWELTFNSSRAPQTKVQSSRTRMSTTFDIESNPCHVSFSEHFLVNVGAASRMWSVYSGASKKATSLVEETSKDDSIIKRRLSRSMAAHAARSLITTLPYAIENHCGIDSSYSIYKGSKRYPLPPSSTQYFRFELFPERGSGGMRTYGQDTKHPKSVTIYIGDTEIRIKDMDGETSKSRKSHFIPSIGVHIFVEADKRGNSTVLHLSSHVEIHSSAALPFRIAVIEDDKVHDLGLITKPTAARQGSKSLLEENEDVISQSVIGIPAYLLRDFAGGASESLCVQISPVLDESGVASLIGMFNLPPMERLVEIATSYDNRRLIEVTCSPISRGGNIASLSFNVRCDVSLINNSRPFVNMTIEPRLILQNRLPVSVLLRTPMPYTFASSAETNKSLCEDTNDSNETTHVLLLDDSVEIYTPGPSIAVSMRCADLPVGGTSTGWVDNDSWIDIPLSKGRKILEPIQCVFPFERKSIDRYDSSRRHRRLAGVGNFFYVLEAEDVTPDLRGESSDLSAASDTRRTVVFIVTNYAVDHTGNLLFEEVFGQETDSKTIRRSSSSRSVSGSWSSRGGPPFSCYSSSHHRRRVSLLPDSSSYIRLVHLTMDGEEGMKRSVSFKVDDVSMTEGIDAMPILWQDMSPSGYYAYRRLTSEGSEVHFVPEYVIFNGSQHHEILVKQLGCSPPFHLEPNKIAPISRDRNDSIVVQFEVPAISGLTGPVQIDKIGLRICVAKSKVTGEPLGSLAVQTVAGGRDSRLVIKIGAINIRENAVSMRSSKLFKHDFIRFRVRWTEMRVTLKDTEESNEKYEENRAAIRKYLEHHNVNSAELERKLAEARRDYNMGVENRKKKSFPDVSQILLHRFTVDFQRIFKDENVSSKVGLPSSERAQFSVVVHNVRIIDCSPSTESPVVFDSMSEKSFFDLCVRTRGPLNADLIRVDLFDLNLAYGDGKAEKIVVNTGEDFVWRLLDIANRTALATAELAGVDLDLEWDEEVGKFKVSVLDSIAVADDVDAVSPDGNYRPPRSDKLFDVKKLRVSPFTLLLSFKRQPQSSRYQLIRGVKGAKLTNYFTTRLKFTIDRADLRFKGYMVRDIKGPPDRLADTVKAVYTTQLKTKMVTLMTATSVQDWKYLTARESGGEEFIEGDLLRMTGNLAGRSAKFVLKKSGDYIGDSLVNITGTIGGGIQEATEQVGLGQVGAGVNSIVSGLGEGVSSSVKVDDSVTTSLTENQPYLLLCVYSQGVGTGAGDILRGAGKGLGQVETIFDKTT</sequence>
<reference evidence="6 7" key="1">
    <citation type="journal article" date="2012" name="Genome Biol.">
        <title>Genome and low-iron response of an oceanic diatom adapted to chronic iron limitation.</title>
        <authorList>
            <person name="Lommer M."/>
            <person name="Specht M."/>
            <person name="Roy A.S."/>
            <person name="Kraemer L."/>
            <person name="Andreson R."/>
            <person name="Gutowska M.A."/>
            <person name="Wolf J."/>
            <person name="Bergner S.V."/>
            <person name="Schilhabel M.B."/>
            <person name="Klostermeier U.C."/>
            <person name="Beiko R.G."/>
            <person name="Rosenstiel P."/>
            <person name="Hippler M."/>
            <person name="Laroche J."/>
        </authorList>
    </citation>
    <scope>NUCLEOTIDE SEQUENCE [LARGE SCALE GENOMIC DNA]</scope>
    <source>
        <strain evidence="6 7">CCMP1005</strain>
    </source>
</reference>
<keyword evidence="3" id="KW-0175">Coiled coil</keyword>
<proteinExistence type="inferred from homology"/>
<dbReference type="eggNOG" id="KOG1809">
    <property type="taxonomic scope" value="Eukaryota"/>
</dbReference>
<dbReference type="Pfam" id="PF12624">
    <property type="entry name" value="VPS13_N"/>
    <property type="match status" value="1"/>
</dbReference>
<dbReference type="GO" id="GO:0006623">
    <property type="term" value="P:protein targeting to vacuole"/>
    <property type="evidence" value="ECO:0007669"/>
    <property type="project" value="TreeGrafter"/>
</dbReference>
<evidence type="ECO:0000256" key="3">
    <source>
        <dbReference type="SAM" id="Coils"/>
    </source>
</evidence>
<keyword evidence="2" id="KW-0813">Transport</keyword>
<keyword evidence="7" id="KW-1185">Reference proteome</keyword>
<evidence type="ECO:0000256" key="1">
    <source>
        <dbReference type="ARBA" id="ARBA00006545"/>
    </source>
</evidence>
<feature type="compositionally biased region" description="Basic residues" evidence="4">
    <location>
        <begin position="118"/>
        <end position="127"/>
    </location>
</feature>
<feature type="region of interest" description="Disordered" evidence="4">
    <location>
        <begin position="2523"/>
        <end position="2543"/>
    </location>
</feature>
<accession>K0THN3</accession>
<name>K0THN3_THAOC</name>